<dbReference type="PANTHER" id="PTHR11439:SF442">
    <property type="entry name" value="CYSTEINE-RICH RLK (RECEPTOR-LIKE PROTEIN KINASE) 8"/>
    <property type="match status" value="1"/>
</dbReference>
<evidence type="ECO:0000259" key="2">
    <source>
        <dbReference type="Pfam" id="PF07727"/>
    </source>
</evidence>
<dbReference type="Pfam" id="PF07727">
    <property type="entry name" value="RVT_2"/>
    <property type="match status" value="1"/>
</dbReference>
<dbReference type="EMBL" id="BKCJ010217108">
    <property type="protein sequence ID" value="GEY86472.1"/>
    <property type="molecule type" value="Genomic_DNA"/>
</dbReference>
<protein>
    <submittedName>
        <fullName evidence="3">Retrovirus-related Pol polyprotein from transposon TNT 1-94</fullName>
    </submittedName>
</protein>
<sequence>MQKEIHEFERLQVWELVPCLDKVLLIKLKWIYKVKTDEFGGVLMNKARLVAQRFRQEEGIYFEESFSLVARIEAIRIFIANATHKNMTVFQMDVKTAFLNGELKEEEKPIEKHLNVVKRVFRYLKGTINMGHWYSKDTGMSLTAYADADHTGCQDTRHNTSGSAQFLGDKLVSWSSKKQKYTAILSIEAEYIPYLGVVLKSYGSKFVDPPFEEEILAFIRELSYPRNIKSLPDVKVEILPQPWRTFKTIINKCLSGLVYHFMSQDQSISRRNKYGAILPDNLTNQAMKESEAYKKYYGLATRKVTPKPNYVRRSTRKKTEQAPKASLEIALNETEQMKNFTKRSKIDFHSSHASGSGANEGTGVSPGIHMDLKMSKSLRSPVMMKMMMNSTAEFFYITDEEDKDEEGSDLRVHIPSHYESTDDEAYDDVTQGDNVEEEKLDEKEDVNELYRDVNINLEGRDTKMTNTLLPNV</sequence>
<feature type="region of interest" description="Disordered" evidence="1">
    <location>
        <begin position="348"/>
        <end position="367"/>
    </location>
</feature>
<feature type="domain" description="Reverse transcriptase Ty1/copia-type" evidence="2">
    <location>
        <begin position="12"/>
        <end position="106"/>
    </location>
</feature>
<organism evidence="3">
    <name type="scientific">Tanacetum cinerariifolium</name>
    <name type="common">Dalmatian daisy</name>
    <name type="synonym">Chrysanthemum cinerariifolium</name>
    <dbReference type="NCBI Taxonomy" id="118510"/>
    <lineage>
        <taxon>Eukaryota</taxon>
        <taxon>Viridiplantae</taxon>
        <taxon>Streptophyta</taxon>
        <taxon>Embryophyta</taxon>
        <taxon>Tracheophyta</taxon>
        <taxon>Spermatophyta</taxon>
        <taxon>Magnoliopsida</taxon>
        <taxon>eudicotyledons</taxon>
        <taxon>Gunneridae</taxon>
        <taxon>Pentapetalae</taxon>
        <taxon>asterids</taxon>
        <taxon>campanulids</taxon>
        <taxon>Asterales</taxon>
        <taxon>Asteraceae</taxon>
        <taxon>Asteroideae</taxon>
        <taxon>Anthemideae</taxon>
        <taxon>Anthemidinae</taxon>
        <taxon>Tanacetum</taxon>
    </lineage>
</organism>
<comment type="caution">
    <text evidence="3">The sequence shown here is derived from an EMBL/GenBank/DDBJ whole genome shotgun (WGS) entry which is preliminary data.</text>
</comment>
<dbReference type="PANTHER" id="PTHR11439">
    <property type="entry name" value="GAG-POL-RELATED RETROTRANSPOSON"/>
    <property type="match status" value="1"/>
</dbReference>
<dbReference type="InterPro" id="IPR013103">
    <property type="entry name" value="RVT_2"/>
</dbReference>
<gene>
    <name evidence="3" type="ORF">Tci_458446</name>
</gene>
<proteinExistence type="predicted"/>
<dbReference type="CDD" id="cd09272">
    <property type="entry name" value="RNase_HI_RT_Ty1"/>
    <property type="match status" value="1"/>
</dbReference>
<name>A0A699HX15_TANCI</name>
<accession>A0A699HX15</accession>
<reference evidence="3" key="1">
    <citation type="journal article" date="2019" name="Sci. Rep.">
        <title>Draft genome of Tanacetum cinerariifolium, the natural source of mosquito coil.</title>
        <authorList>
            <person name="Yamashiro T."/>
            <person name="Shiraishi A."/>
            <person name="Satake H."/>
            <person name="Nakayama K."/>
        </authorList>
    </citation>
    <scope>NUCLEOTIDE SEQUENCE</scope>
</reference>
<evidence type="ECO:0000313" key="3">
    <source>
        <dbReference type="EMBL" id="GEY86472.1"/>
    </source>
</evidence>
<evidence type="ECO:0000256" key="1">
    <source>
        <dbReference type="SAM" id="MobiDB-lite"/>
    </source>
</evidence>
<dbReference type="AlphaFoldDB" id="A0A699HX15"/>